<proteinExistence type="predicted"/>
<dbReference type="Gene3D" id="2.70.70.10">
    <property type="entry name" value="Glucose Permease (Domain IIA)"/>
    <property type="match status" value="1"/>
</dbReference>
<evidence type="ECO:0000259" key="3">
    <source>
        <dbReference type="PROSITE" id="PS51782"/>
    </source>
</evidence>
<dbReference type="EMBL" id="BMCJ01000005">
    <property type="protein sequence ID" value="GGC95068.1"/>
    <property type="molecule type" value="Genomic_DNA"/>
</dbReference>
<organism evidence="4 5">
    <name type="scientific">Thalassobacillus devorans</name>
    <dbReference type="NCBI Taxonomy" id="279813"/>
    <lineage>
        <taxon>Bacteria</taxon>
        <taxon>Bacillati</taxon>
        <taxon>Bacillota</taxon>
        <taxon>Bacilli</taxon>
        <taxon>Bacillales</taxon>
        <taxon>Bacillaceae</taxon>
        <taxon>Thalassobacillus</taxon>
    </lineage>
</organism>
<keyword evidence="1" id="KW-0732">Signal</keyword>
<gene>
    <name evidence="4" type="ORF">GCM10007216_27230</name>
</gene>
<dbReference type="SUPFAM" id="SSF51261">
    <property type="entry name" value="Duplicated hybrid motif"/>
    <property type="match status" value="1"/>
</dbReference>
<dbReference type="InterPro" id="IPR036779">
    <property type="entry name" value="LysM_dom_sf"/>
</dbReference>
<dbReference type="InterPro" id="IPR011055">
    <property type="entry name" value="Dup_hybrid_motif"/>
</dbReference>
<name>A0ABQ1PDH2_9BACI</name>
<evidence type="ECO:0000259" key="2">
    <source>
        <dbReference type="PROSITE" id="PS51109"/>
    </source>
</evidence>
<sequence length="481" mass="53225">MRETLFRRKQSSGNTGFWKKLMLTFLFSTVVLVHPAVQAEGELSTVYHVYVGEGYIGAVDDKEMVEQVIDDRIDEAQEEYENMNLTTADEVNFVAEKLFEPSNDNGQVTEQIENEIDIQAEVYTVEIDGETIANLPTKEDAEDVVKQLKLAHMDESTLEEAELNMENEKNIEIEKGNSAVVDVSLSEEISNAKTTVDPEKVATVEEAVDLLKSGKAAEKDHTVKDGETIGDIIEKYDMTEEEFFKINEEIESNDDLKEDENVTVTEMESYVDVIVKEEEIKEAKIAHETETKNTDELYKGETKVEQKGSDGTKEIHYAVTKVNGETTETEKLDEKTVEDPKKEIILKGTKEKPSTGDGKFTWPAVGGTITSKMGQRWGKAHNGIDIAGVSDKTIKAADGGEVTYAQFNSGGYGNKVEIDHKNGYKTTYSHLSSISVNVGDKVAAGDKIGVMGTTGQSTGVHLHFEVHKNGSPVNPLKYVSK</sequence>
<dbReference type="PANTHER" id="PTHR21666">
    <property type="entry name" value="PEPTIDASE-RELATED"/>
    <property type="match status" value="1"/>
</dbReference>
<dbReference type="PROSITE" id="PS51109">
    <property type="entry name" value="G5"/>
    <property type="match status" value="1"/>
</dbReference>
<comment type="caution">
    <text evidence="4">The sequence shown here is derived from an EMBL/GenBank/DDBJ whole genome shotgun (WGS) entry which is preliminary data.</text>
</comment>
<evidence type="ECO:0000313" key="5">
    <source>
        <dbReference type="Proteomes" id="UP000619534"/>
    </source>
</evidence>
<dbReference type="Pfam" id="PF01476">
    <property type="entry name" value="LysM"/>
    <property type="match status" value="1"/>
</dbReference>
<feature type="domain" description="LysM" evidence="3">
    <location>
        <begin position="219"/>
        <end position="264"/>
    </location>
</feature>
<dbReference type="InterPro" id="IPR050570">
    <property type="entry name" value="Cell_wall_metabolism_enzyme"/>
</dbReference>
<dbReference type="CDD" id="cd00118">
    <property type="entry name" value="LysM"/>
    <property type="match status" value="1"/>
</dbReference>
<protein>
    <submittedName>
        <fullName evidence="4">Metalloendopeptidase</fullName>
    </submittedName>
</protein>
<dbReference type="RefSeq" id="WP_062443545.1">
    <property type="nucleotide sequence ID" value="NZ_BMCJ01000005.1"/>
</dbReference>
<reference evidence="5" key="1">
    <citation type="journal article" date="2019" name="Int. J. Syst. Evol. Microbiol.">
        <title>The Global Catalogue of Microorganisms (GCM) 10K type strain sequencing project: providing services to taxonomists for standard genome sequencing and annotation.</title>
        <authorList>
            <consortium name="The Broad Institute Genomics Platform"/>
            <consortium name="The Broad Institute Genome Sequencing Center for Infectious Disease"/>
            <person name="Wu L."/>
            <person name="Ma J."/>
        </authorList>
    </citation>
    <scope>NUCLEOTIDE SEQUENCE [LARGE SCALE GENOMIC DNA]</scope>
    <source>
        <strain evidence="5">CCM 7282</strain>
    </source>
</reference>
<dbReference type="PANTHER" id="PTHR21666:SF270">
    <property type="entry name" value="MUREIN HYDROLASE ACTIVATOR ENVC"/>
    <property type="match status" value="1"/>
</dbReference>
<dbReference type="Gene3D" id="2.20.230.10">
    <property type="entry name" value="Resuscitation-promoting factor rpfb"/>
    <property type="match status" value="1"/>
</dbReference>
<dbReference type="InterPro" id="IPR018392">
    <property type="entry name" value="LysM"/>
</dbReference>
<dbReference type="CDD" id="cd12797">
    <property type="entry name" value="M23_peptidase"/>
    <property type="match status" value="1"/>
</dbReference>
<feature type="domain" description="G5" evidence="2">
    <location>
        <begin position="271"/>
        <end position="351"/>
    </location>
</feature>
<dbReference type="Pfam" id="PF01551">
    <property type="entry name" value="Peptidase_M23"/>
    <property type="match status" value="1"/>
</dbReference>
<accession>A0ABQ1PDH2</accession>
<dbReference type="InterPro" id="IPR011098">
    <property type="entry name" value="G5_dom"/>
</dbReference>
<evidence type="ECO:0000256" key="1">
    <source>
        <dbReference type="ARBA" id="ARBA00022729"/>
    </source>
</evidence>
<evidence type="ECO:0000313" key="4">
    <source>
        <dbReference type="EMBL" id="GGC95068.1"/>
    </source>
</evidence>
<dbReference type="Gene3D" id="3.10.350.10">
    <property type="entry name" value="LysM domain"/>
    <property type="match status" value="1"/>
</dbReference>
<dbReference type="Pfam" id="PF07501">
    <property type="entry name" value="G5"/>
    <property type="match status" value="1"/>
</dbReference>
<keyword evidence="5" id="KW-1185">Reference proteome</keyword>
<dbReference type="InterPro" id="IPR016047">
    <property type="entry name" value="M23ase_b-sheet_dom"/>
</dbReference>
<dbReference type="SMART" id="SM01208">
    <property type="entry name" value="G5"/>
    <property type="match status" value="1"/>
</dbReference>
<dbReference type="Proteomes" id="UP000619534">
    <property type="component" value="Unassembled WGS sequence"/>
</dbReference>
<dbReference type="PROSITE" id="PS51782">
    <property type="entry name" value="LYSM"/>
    <property type="match status" value="1"/>
</dbReference>